<gene>
    <name evidence="1" type="ORF">J2X87_000983</name>
</gene>
<proteinExistence type="predicted"/>
<keyword evidence="2" id="KW-1185">Reference proteome</keyword>
<sequence length="467" mass="51362">MTTSTPVPSDRNQRRAALYRLIWRWHFYAGLFCIPFVLALSLSGSIYLFRPQIDALLDSPYNQIQAEAARRPLSEQVHAALALVPGGVLNAYQLPDGPNQATQVLVGKGKSLLRVYVDPVTAKVLHSVVEDQRFTRQLFHLHGELLMGSLGSALVELAACWTLVMLLSGLYLWWPRGGRLAGVLYPRLGQQGRLFWRDLHSVVGFWVSLFAVLLILSGLPWATVWGGTLKELRQRAASHAVEQDWTTGRASELAQRRAMNMPADEHANMPGMHHDGSMSMTMGAPAAADYEPLERLAPIVEALQLPSPVLIAPPSAQAPNWTARSDVANRPQRVNLVLDPVSGAVVKRVDFNQRPLLDRIIGYGVAAHEGQLFGLANQLLGLLTTFGLMTLSLSALVLWWRRRPQGVLGAPPAPVDVRYPIILLGVLALLGLYLPLMGSSMLMLCLLERCVLSRIAPMRNFLGLGAE</sequence>
<name>A0ACC6JHA1_9PSED</name>
<accession>A0ACC6JHA1</accession>
<protein>
    <submittedName>
        <fullName evidence="1">Iron-regulated membrane protein</fullName>
    </submittedName>
</protein>
<dbReference type="Proteomes" id="UP001259420">
    <property type="component" value="Unassembled WGS sequence"/>
</dbReference>
<evidence type="ECO:0000313" key="2">
    <source>
        <dbReference type="Proteomes" id="UP001259420"/>
    </source>
</evidence>
<comment type="caution">
    <text evidence="1">The sequence shown here is derived from an EMBL/GenBank/DDBJ whole genome shotgun (WGS) entry which is preliminary data.</text>
</comment>
<evidence type="ECO:0000313" key="1">
    <source>
        <dbReference type="EMBL" id="MDR6605918.1"/>
    </source>
</evidence>
<reference evidence="1" key="1">
    <citation type="submission" date="2023-07" db="EMBL/GenBank/DDBJ databases">
        <title>Sorghum-associated microbial communities from plants grown in Nebraska, USA.</title>
        <authorList>
            <person name="Schachtman D."/>
        </authorList>
    </citation>
    <scope>NUCLEOTIDE SEQUENCE</scope>
    <source>
        <strain evidence="1">BE46</strain>
    </source>
</reference>
<organism evidence="1 2">
    <name type="scientific">Pseudomonas synxantha</name>
    <dbReference type="NCBI Taxonomy" id="47883"/>
    <lineage>
        <taxon>Bacteria</taxon>
        <taxon>Pseudomonadati</taxon>
        <taxon>Pseudomonadota</taxon>
        <taxon>Gammaproteobacteria</taxon>
        <taxon>Pseudomonadales</taxon>
        <taxon>Pseudomonadaceae</taxon>
        <taxon>Pseudomonas</taxon>
    </lineage>
</organism>
<dbReference type="EMBL" id="JAVDSD010000002">
    <property type="protein sequence ID" value="MDR6605918.1"/>
    <property type="molecule type" value="Genomic_DNA"/>
</dbReference>